<comment type="caution">
    <text evidence="3">The sequence shown here is derived from an EMBL/GenBank/DDBJ whole genome shotgun (WGS) entry which is preliminary data.</text>
</comment>
<feature type="domain" description="PGG" evidence="2">
    <location>
        <begin position="258"/>
        <end position="369"/>
    </location>
</feature>
<dbReference type="GO" id="GO:0016020">
    <property type="term" value="C:membrane"/>
    <property type="evidence" value="ECO:0007669"/>
    <property type="project" value="TreeGrafter"/>
</dbReference>
<dbReference type="InterPro" id="IPR036770">
    <property type="entry name" value="Ankyrin_rpt-contain_sf"/>
</dbReference>
<evidence type="ECO:0000256" key="1">
    <source>
        <dbReference type="SAM" id="Phobius"/>
    </source>
</evidence>
<keyword evidence="4" id="KW-1185">Reference proteome</keyword>
<dbReference type="InterPro" id="IPR002110">
    <property type="entry name" value="Ankyrin_rpt"/>
</dbReference>
<keyword evidence="1" id="KW-1133">Transmembrane helix</keyword>
<evidence type="ECO:0000259" key="2">
    <source>
        <dbReference type="Pfam" id="PF13962"/>
    </source>
</evidence>
<dbReference type="EMBL" id="JANJYJ010000009">
    <property type="protein sequence ID" value="KAK3188518.1"/>
    <property type="molecule type" value="Genomic_DNA"/>
</dbReference>
<sequence length="433" mass="49255">MKKDKYSWEQNVMRFVFNLGMNNEVEEPTGNQFLAAIRSGNVEDVTLTLNKYPQQLEELNQKILNSATEEKEGEQGNTLFAAIRTGNVEFVKLTLEKYPQQLDLLNLRIQQILHEDANPLFSAIRAGNVKVVKLILEEYPQALEEINNKNQNILHVAAMYRQKEIFDLVKTKEIPMIRLARQIDDDGYTILHSVADTRHYKGWTRLGPAYKLQEELKWFDRVKKIMPSSYTILRAKNKKTALEILKDKHADQLIKAQSWIKETSQSCSGVAILVATVVFAAAFTVPGGTNDSNGFPIVLHSPYFVSFTVWDVASLSCSLTSVVMFLSILTSPFELEDFRVSLPRKLTFGFVLLLLSVTFTMLTFTTTIVLIIRLDKSRKLTMTLLCSAAFCPVFTLALTHFSLILSFVKDCVSSMIQKFPRCLWFSGNRSIKI</sequence>
<feature type="transmembrane region" description="Helical" evidence="1">
    <location>
        <begin position="267"/>
        <end position="287"/>
    </location>
</feature>
<keyword evidence="1" id="KW-0812">Transmembrane</keyword>
<dbReference type="AlphaFoldDB" id="A0AAD9ZPP6"/>
<reference evidence="3" key="1">
    <citation type="journal article" date="2023" name="Plant J.">
        <title>Genome sequences and population genomics provide insights into the demographic history, inbreeding, and mutation load of two 'living fossil' tree species of Dipteronia.</title>
        <authorList>
            <person name="Feng Y."/>
            <person name="Comes H.P."/>
            <person name="Chen J."/>
            <person name="Zhu S."/>
            <person name="Lu R."/>
            <person name="Zhang X."/>
            <person name="Li P."/>
            <person name="Qiu J."/>
            <person name="Olsen K.M."/>
            <person name="Qiu Y."/>
        </authorList>
    </citation>
    <scope>NUCLEOTIDE SEQUENCE</scope>
    <source>
        <strain evidence="3">NBL</strain>
    </source>
</reference>
<keyword evidence="1" id="KW-0472">Membrane</keyword>
<feature type="transmembrane region" description="Helical" evidence="1">
    <location>
        <begin position="380"/>
        <end position="408"/>
    </location>
</feature>
<dbReference type="SUPFAM" id="SSF48403">
    <property type="entry name" value="Ankyrin repeat"/>
    <property type="match status" value="1"/>
</dbReference>
<dbReference type="InterPro" id="IPR026961">
    <property type="entry name" value="PGG_dom"/>
</dbReference>
<dbReference type="Proteomes" id="UP001281410">
    <property type="component" value="Unassembled WGS sequence"/>
</dbReference>
<dbReference type="Gene3D" id="1.25.40.20">
    <property type="entry name" value="Ankyrin repeat-containing domain"/>
    <property type="match status" value="1"/>
</dbReference>
<feature type="transmembrane region" description="Helical" evidence="1">
    <location>
        <begin position="350"/>
        <end position="374"/>
    </location>
</feature>
<protein>
    <recommendedName>
        <fullName evidence="2">PGG domain-containing protein</fullName>
    </recommendedName>
</protein>
<dbReference type="Pfam" id="PF12796">
    <property type="entry name" value="Ank_2"/>
    <property type="match status" value="1"/>
</dbReference>
<dbReference type="Pfam" id="PF13962">
    <property type="entry name" value="PGG"/>
    <property type="match status" value="1"/>
</dbReference>
<gene>
    <name evidence="3" type="ORF">Dsin_028079</name>
</gene>
<evidence type="ECO:0000313" key="4">
    <source>
        <dbReference type="Proteomes" id="UP001281410"/>
    </source>
</evidence>
<evidence type="ECO:0000313" key="3">
    <source>
        <dbReference type="EMBL" id="KAK3188518.1"/>
    </source>
</evidence>
<dbReference type="PANTHER" id="PTHR24177:SF215">
    <property type="entry name" value="PGG DOMAIN-CONTAINING PROTEIN"/>
    <property type="match status" value="1"/>
</dbReference>
<proteinExistence type="predicted"/>
<accession>A0AAD9ZPP6</accession>
<dbReference type="PANTHER" id="PTHR24177">
    <property type="entry name" value="CASKIN"/>
    <property type="match status" value="1"/>
</dbReference>
<organism evidence="3 4">
    <name type="scientific">Dipteronia sinensis</name>
    <dbReference type="NCBI Taxonomy" id="43782"/>
    <lineage>
        <taxon>Eukaryota</taxon>
        <taxon>Viridiplantae</taxon>
        <taxon>Streptophyta</taxon>
        <taxon>Embryophyta</taxon>
        <taxon>Tracheophyta</taxon>
        <taxon>Spermatophyta</taxon>
        <taxon>Magnoliopsida</taxon>
        <taxon>eudicotyledons</taxon>
        <taxon>Gunneridae</taxon>
        <taxon>Pentapetalae</taxon>
        <taxon>rosids</taxon>
        <taxon>malvids</taxon>
        <taxon>Sapindales</taxon>
        <taxon>Sapindaceae</taxon>
        <taxon>Hippocastanoideae</taxon>
        <taxon>Acereae</taxon>
        <taxon>Dipteronia</taxon>
    </lineage>
</organism>
<name>A0AAD9ZPP6_9ROSI</name>
<feature type="transmembrane region" description="Helical" evidence="1">
    <location>
        <begin position="307"/>
        <end position="329"/>
    </location>
</feature>